<accession>A0AAF0DEP4</accession>
<dbReference type="Pfam" id="PF10306">
    <property type="entry name" value="FLILHELTA"/>
    <property type="match status" value="1"/>
</dbReference>
<proteinExistence type="predicted"/>
<gene>
    <name evidence="2" type="ORF">PRK78_001542</name>
</gene>
<sequence>MKSTTFSPFRLSNRPSLRRATPPGRRYSAPPNSQTRGRFEKFNKRLPRFLQPYTTPLLNAPATHITSFLILHEITAVVPLFGLVGAFHYGGWIPSLSDGEENNVVDEGVRKFGKWLRKKGWVESDITDEKAIGSIERGNTAENLDPNVDRGVRLILEFATAYAITKALLPVRIIVSVWSTPWFARRVLGPVGRSVGRLFGNSKKKAGPPA</sequence>
<evidence type="ECO:0000313" key="2">
    <source>
        <dbReference type="EMBL" id="WEW56107.1"/>
    </source>
</evidence>
<evidence type="ECO:0000256" key="1">
    <source>
        <dbReference type="SAM" id="MobiDB-lite"/>
    </source>
</evidence>
<dbReference type="EMBL" id="CP120627">
    <property type="protein sequence ID" value="WEW56107.1"/>
    <property type="molecule type" value="Genomic_DNA"/>
</dbReference>
<dbReference type="GO" id="GO:0005739">
    <property type="term" value="C:mitochondrion"/>
    <property type="evidence" value="ECO:0007669"/>
    <property type="project" value="TreeGrafter"/>
</dbReference>
<dbReference type="PANTHER" id="PTHR28002:SF1">
    <property type="entry name" value="MIOREX COMPLEX COMPONENT 11"/>
    <property type="match status" value="1"/>
</dbReference>
<reference evidence="2" key="1">
    <citation type="submission" date="2023-03" db="EMBL/GenBank/DDBJ databases">
        <title>Emydomyces testavorans Genome Sequence.</title>
        <authorList>
            <person name="Hoyer L."/>
        </authorList>
    </citation>
    <scope>NUCLEOTIDE SEQUENCE</scope>
    <source>
        <strain evidence="2">16-2883</strain>
    </source>
</reference>
<keyword evidence="3" id="KW-1185">Reference proteome</keyword>
<dbReference type="AlphaFoldDB" id="A0AAF0DEP4"/>
<name>A0AAF0DEP4_9EURO</name>
<dbReference type="InterPro" id="IPR018811">
    <property type="entry name" value="MRX11"/>
</dbReference>
<protein>
    <submittedName>
        <fullName evidence="2">Uncharacterized protein</fullName>
    </submittedName>
</protein>
<organism evidence="2 3">
    <name type="scientific">Emydomyces testavorans</name>
    <dbReference type="NCBI Taxonomy" id="2070801"/>
    <lineage>
        <taxon>Eukaryota</taxon>
        <taxon>Fungi</taxon>
        <taxon>Dikarya</taxon>
        <taxon>Ascomycota</taxon>
        <taxon>Pezizomycotina</taxon>
        <taxon>Eurotiomycetes</taxon>
        <taxon>Eurotiomycetidae</taxon>
        <taxon>Onygenales</taxon>
        <taxon>Nannizziopsiaceae</taxon>
        <taxon>Emydomyces</taxon>
    </lineage>
</organism>
<dbReference type="PANTHER" id="PTHR28002">
    <property type="entry name" value="MIOREX COMPLEX COMPONENT 11"/>
    <property type="match status" value="1"/>
</dbReference>
<feature type="region of interest" description="Disordered" evidence="1">
    <location>
        <begin position="1"/>
        <end position="37"/>
    </location>
</feature>
<dbReference type="Proteomes" id="UP001219355">
    <property type="component" value="Chromosome 1"/>
</dbReference>
<evidence type="ECO:0000313" key="3">
    <source>
        <dbReference type="Proteomes" id="UP001219355"/>
    </source>
</evidence>